<sequence length="166" mass="17620">MLMAMPSSIPTPRAMVAQRQLLCANTLATSASIRPTSKGISTAIAKEAKAHLAKEAKAHLAKEAKAHGSANTGANDKTEAAVVFEYSCDLCGFSTNVKKKFGRHNATQAHRAREAEARLNATGDIDINADVDAKAAIVDKSYCSLYDYLADREKTLVSVTSGVPII</sequence>
<dbReference type="Proteomes" id="UP000801864">
    <property type="component" value="Unassembled WGS sequence"/>
</dbReference>
<protein>
    <submittedName>
        <fullName evidence="1">Uncharacterized protein</fullName>
    </submittedName>
</protein>
<reference evidence="1 2" key="1">
    <citation type="submission" date="2018-06" db="EMBL/GenBank/DDBJ databases">
        <title>Genome analysis of cellulolytic fungus Trichoderma lentiforme CFAM-422.</title>
        <authorList>
            <person name="Steindorff A.S."/>
            <person name="Formighieri E.F."/>
            <person name="Midorikawa G.E.O."/>
            <person name="Tamietti M.S."/>
            <person name="Ramos E.Z."/>
            <person name="Silva A.S."/>
            <person name="Bon E.P.S."/>
            <person name="Mendes T.D."/>
            <person name="Damaso M.C.T."/>
            <person name="Favaro L.C.L."/>
        </authorList>
    </citation>
    <scope>NUCLEOTIDE SEQUENCE [LARGE SCALE GENOMIC DNA]</scope>
    <source>
        <strain evidence="1 2">CFAM-422</strain>
    </source>
</reference>
<dbReference type="AlphaFoldDB" id="A0A9P5CBN2"/>
<gene>
    <name evidence="1" type="ORF">CFAM422_006556</name>
</gene>
<organism evidence="1 2">
    <name type="scientific">Trichoderma lentiforme</name>
    <dbReference type="NCBI Taxonomy" id="1567552"/>
    <lineage>
        <taxon>Eukaryota</taxon>
        <taxon>Fungi</taxon>
        <taxon>Dikarya</taxon>
        <taxon>Ascomycota</taxon>
        <taxon>Pezizomycotina</taxon>
        <taxon>Sordariomycetes</taxon>
        <taxon>Hypocreomycetidae</taxon>
        <taxon>Hypocreales</taxon>
        <taxon>Hypocreaceae</taxon>
        <taxon>Trichoderma</taxon>
    </lineage>
</organism>
<evidence type="ECO:0000313" key="2">
    <source>
        <dbReference type="Proteomes" id="UP000801864"/>
    </source>
</evidence>
<keyword evidence="2" id="KW-1185">Reference proteome</keyword>
<dbReference type="EMBL" id="QLNT01000010">
    <property type="protein sequence ID" value="KAF3071686.1"/>
    <property type="molecule type" value="Genomic_DNA"/>
</dbReference>
<accession>A0A9P5CBN2</accession>
<name>A0A9P5CBN2_9HYPO</name>
<evidence type="ECO:0000313" key="1">
    <source>
        <dbReference type="EMBL" id="KAF3071686.1"/>
    </source>
</evidence>
<comment type="caution">
    <text evidence="1">The sequence shown here is derived from an EMBL/GenBank/DDBJ whole genome shotgun (WGS) entry which is preliminary data.</text>
</comment>
<proteinExistence type="predicted"/>